<accession>A0A9Q0JZV5</accession>
<comment type="caution">
    <text evidence="7">The sequence shown here is derived from an EMBL/GenBank/DDBJ whole genome shotgun (WGS) entry which is preliminary data.</text>
</comment>
<evidence type="ECO:0000259" key="6">
    <source>
        <dbReference type="PROSITE" id="PS51293"/>
    </source>
</evidence>
<dbReference type="InterPro" id="IPR044636">
    <property type="entry name" value="RADIALIS-like"/>
</dbReference>
<dbReference type="InterPro" id="IPR009057">
    <property type="entry name" value="Homeodomain-like_sf"/>
</dbReference>
<name>A0A9Q0JZV5_9MAGN</name>
<dbReference type="InterPro" id="IPR001005">
    <property type="entry name" value="SANT/Myb"/>
</dbReference>
<feature type="domain" description="SANT" evidence="6">
    <location>
        <begin position="110"/>
        <end position="165"/>
    </location>
</feature>
<dbReference type="Proteomes" id="UP001141806">
    <property type="component" value="Unassembled WGS sequence"/>
</dbReference>
<dbReference type="AlphaFoldDB" id="A0A9Q0JZV5"/>
<dbReference type="PANTHER" id="PTHR43952">
    <property type="entry name" value="MYB FAMILY TRANSCRIPTION FACTOR-RELATED"/>
    <property type="match status" value="1"/>
</dbReference>
<evidence type="ECO:0000256" key="2">
    <source>
        <dbReference type="ARBA" id="ARBA00023015"/>
    </source>
</evidence>
<keyword evidence="3" id="KW-0804">Transcription</keyword>
<comment type="subcellular location">
    <subcellularLocation>
        <location evidence="1">Nucleus</location>
    </subcellularLocation>
</comment>
<dbReference type="PROSITE" id="PS50090">
    <property type="entry name" value="MYB_LIKE"/>
    <property type="match status" value="1"/>
</dbReference>
<feature type="domain" description="Myb-like" evidence="5">
    <location>
        <begin position="107"/>
        <end position="161"/>
    </location>
</feature>
<dbReference type="FunFam" id="1.10.10.60:FF:000154">
    <property type="entry name" value="Transcription factor SRM1"/>
    <property type="match status" value="1"/>
</dbReference>
<evidence type="ECO:0000256" key="1">
    <source>
        <dbReference type="ARBA" id="ARBA00004123"/>
    </source>
</evidence>
<evidence type="ECO:0000313" key="8">
    <source>
        <dbReference type="Proteomes" id="UP001141806"/>
    </source>
</evidence>
<proteinExistence type="predicted"/>
<dbReference type="SUPFAM" id="SSF46689">
    <property type="entry name" value="Homeodomain-like"/>
    <property type="match status" value="1"/>
</dbReference>
<dbReference type="PANTHER" id="PTHR43952:SF75">
    <property type="entry name" value="PROTEIN RADIALIS-LIKE 6"/>
    <property type="match status" value="1"/>
</dbReference>
<evidence type="ECO:0000259" key="5">
    <source>
        <dbReference type="PROSITE" id="PS50090"/>
    </source>
</evidence>
<evidence type="ECO:0000256" key="3">
    <source>
        <dbReference type="ARBA" id="ARBA00023163"/>
    </source>
</evidence>
<dbReference type="Gene3D" id="1.10.10.60">
    <property type="entry name" value="Homeodomain-like"/>
    <property type="match status" value="1"/>
</dbReference>
<keyword evidence="2" id="KW-0805">Transcription regulation</keyword>
<gene>
    <name evidence="7" type="ORF">NE237_013126</name>
</gene>
<keyword evidence="8" id="KW-1185">Reference proteome</keyword>
<dbReference type="EMBL" id="JAMYWD010000011">
    <property type="protein sequence ID" value="KAJ4956343.1"/>
    <property type="molecule type" value="Genomic_DNA"/>
</dbReference>
<organism evidence="7 8">
    <name type="scientific">Protea cynaroides</name>
    <dbReference type="NCBI Taxonomy" id="273540"/>
    <lineage>
        <taxon>Eukaryota</taxon>
        <taxon>Viridiplantae</taxon>
        <taxon>Streptophyta</taxon>
        <taxon>Embryophyta</taxon>
        <taxon>Tracheophyta</taxon>
        <taxon>Spermatophyta</taxon>
        <taxon>Magnoliopsida</taxon>
        <taxon>Proteales</taxon>
        <taxon>Proteaceae</taxon>
        <taxon>Protea</taxon>
    </lineage>
</organism>
<evidence type="ECO:0000256" key="4">
    <source>
        <dbReference type="ARBA" id="ARBA00023242"/>
    </source>
</evidence>
<reference evidence="7" key="1">
    <citation type="journal article" date="2023" name="Plant J.">
        <title>The genome of the king protea, Protea cynaroides.</title>
        <authorList>
            <person name="Chang J."/>
            <person name="Duong T.A."/>
            <person name="Schoeman C."/>
            <person name="Ma X."/>
            <person name="Roodt D."/>
            <person name="Barker N."/>
            <person name="Li Z."/>
            <person name="Van de Peer Y."/>
            <person name="Mizrachi E."/>
        </authorList>
    </citation>
    <scope>NUCLEOTIDE SEQUENCE</scope>
    <source>
        <tissue evidence="7">Young leaves</tissue>
    </source>
</reference>
<keyword evidence="4" id="KW-0539">Nucleus</keyword>
<dbReference type="CDD" id="cd00167">
    <property type="entry name" value="SANT"/>
    <property type="match status" value="1"/>
</dbReference>
<dbReference type="GO" id="GO:0005634">
    <property type="term" value="C:nucleus"/>
    <property type="evidence" value="ECO:0007669"/>
    <property type="project" value="UniProtKB-SubCell"/>
</dbReference>
<dbReference type="Pfam" id="PF00249">
    <property type="entry name" value="Myb_DNA-binding"/>
    <property type="match status" value="1"/>
</dbReference>
<dbReference type="SMART" id="SM00717">
    <property type="entry name" value="SANT"/>
    <property type="match status" value="1"/>
</dbReference>
<dbReference type="InterPro" id="IPR017884">
    <property type="entry name" value="SANT_dom"/>
</dbReference>
<sequence length="165" mass="18306">MKNNRRCRKKEKCDWECVTSTEKHVAKHAELAHGIGTTSDLSPDDSTWEDIAMLRSRFPSFSPEDKAVSAEEGNVTSTEKHVAKHVELAHGIGATSAISMASSSLTSSRSSGSSWTPKQNKLFEKALALYDKDTLDRWQNVARAIGGKSPEEVKRHYEHIVFGYA</sequence>
<dbReference type="GO" id="GO:0003700">
    <property type="term" value="F:DNA-binding transcription factor activity"/>
    <property type="evidence" value="ECO:0007669"/>
    <property type="project" value="InterPro"/>
</dbReference>
<protein>
    <submittedName>
        <fullName evidence="7">Uncharacterized protein</fullName>
    </submittedName>
</protein>
<dbReference type="PROSITE" id="PS51293">
    <property type="entry name" value="SANT"/>
    <property type="match status" value="1"/>
</dbReference>
<evidence type="ECO:0000313" key="7">
    <source>
        <dbReference type="EMBL" id="KAJ4956343.1"/>
    </source>
</evidence>